<evidence type="ECO:0000313" key="1">
    <source>
        <dbReference type="EMBL" id="OMJ76150.1"/>
    </source>
</evidence>
<protein>
    <submittedName>
        <fullName evidence="1">Uncharacterized protein</fullName>
    </submittedName>
</protein>
<evidence type="ECO:0000313" key="2">
    <source>
        <dbReference type="Proteomes" id="UP000187209"/>
    </source>
</evidence>
<dbReference type="Proteomes" id="UP000187209">
    <property type="component" value="Unassembled WGS sequence"/>
</dbReference>
<dbReference type="Pfam" id="PF04749">
    <property type="entry name" value="PLAC8"/>
    <property type="match status" value="1"/>
</dbReference>
<comment type="caution">
    <text evidence="1">The sequence shown here is derived from an EMBL/GenBank/DDBJ whole genome shotgun (WGS) entry which is preliminary data.</text>
</comment>
<dbReference type="PANTHER" id="PTHR15907">
    <property type="entry name" value="DUF614 FAMILY PROTEIN-RELATED"/>
    <property type="match status" value="1"/>
</dbReference>
<dbReference type="AlphaFoldDB" id="A0A1R2BHB9"/>
<name>A0A1R2BHB9_9CILI</name>
<dbReference type="NCBIfam" id="TIGR01571">
    <property type="entry name" value="A_thal_Cys_rich"/>
    <property type="match status" value="1"/>
</dbReference>
<organism evidence="1 2">
    <name type="scientific">Stentor coeruleus</name>
    <dbReference type="NCBI Taxonomy" id="5963"/>
    <lineage>
        <taxon>Eukaryota</taxon>
        <taxon>Sar</taxon>
        <taxon>Alveolata</taxon>
        <taxon>Ciliophora</taxon>
        <taxon>Postciliodesmatophora</taxon>
        <taxon>Heterotrichea</taxon>
        <taxon>Heterotrichida</taxon>
        <taxon>Stentoridae</taxon>
        <taxon>Stentor</taxon>
    </lineage>
</organism>
<accession>A0A1R2BHB9</accession>
<dbReference type="OrthoDB" id="1045822at2759"/>
<dbReference type="EMBL" id="MPUH01000647">
    <property type="protein sequence ID" value="OMJ76150.1"/>
    <property type="molecule type" value="Genomic_DNA"/>
</dbReference>
<sequence>MGRAWEETLFGCASDVPSCLLTCLLPGGICIIQATAVNNATHEGKAVPYILVYCLGCIGGAINRETIRKKLDIDGSLVNSCLTWCCCAECAACQEYREVKKHSHHHS</sequence>
<gene>
    <name evidence="1" type="ORF">SteCoe_24520</name>
</gene>
<proteinExistence type="predicted"/>
<keyword evidence="2" id="KW-1185">Reference proteome</keyword>
<dbReference type="InterPro" id="IPR006461">
    <property type="entry name" value="PLAC_motif_containing"/>
</dbReference>
<reference evidence="1 2" key="1">
    <citation type="submission" date="2016-11" db="EMBL/GenBank/DDBJ databases">
        <title>The macronuclear genome of Stentor coeruleus: a giant cell with tiny introns.</title>
        <authorList>
            <person name="Slabodnick M."/>
            <person name="Ruby J.G."/>
            <person name="Reiff S.B."/>
            <person name="Swart E.C."/>
            <person name="Gosai S."/>
            <person name="Prabakaran S."/>
            <person name="Witkowska E."/>
            <person name="Larue G.E."/>
            <person name="Fisher S."/>
            <person name="Freeman R.M."/>
            <person name="Gunawardena J."/>
            <person name="Chu W."/>
            <person name="Stover N.A."/>
            <person name="Gregory B.D."/>
            <person name="Nowacki M."/>
            <person name="Derisi J."/>
            <person name="Roy S.W."/>
            <person name="Marshall W.F."/>
            <person name="Sood P."/>
        </authorList>
    </citation>
    <scope>NUCLEOTIDE SEQUENCE [LARGE SCALE GENOMIC DNA]</scope>
    <source>
        <strain evidence="1">WM001</strain>
    </source>
</reference>